<dbReference type="GO" id="GO:0002161">
    <property type="term" value="F:aminoacyl-tRNA deacylase activity"/>
    <property type="evidence" value="ECO:0007669"/>
    <property type="project" value="InterPro"/>
</dbReference>
<evidence type="ECO:0000256" key="2">
    <source>
        <dbReference type="ARBA" id="ARBA00022917"/>
    </source>
</evidence>
<evidence type="ECO:0000313" key="5">
    <source>
        <dbReference type="Proteomes" id="UP000051162"/>
    </source>
</evidence>
<evidence type="ECO:0000313" key="4">
    <source>
        <dbReference type="EMBL" id="KRK78248.1"/>
    </source>
</evidence>
<gene>
    <name evidence="4" type="ORF">FD30_GL000080</name>
</gene>
<dbReference type="CDD" id="cd04335">
    <property type="entry name" value="PrdX_deacylase"/>
    <property type="match status" value="1"/>
</dbReference>
<dbReference type="STRING" id="1423773.FD30_GL000080"/>
<dbReference type="PATRIC" id="fig|1423773.3.peg.80"/>
<accession>A0A0R1K4X6</accession>
<organism evidence="4 5">
    <name type="scientific">Levilactobacillus namurensis DSM 19117</name>
    <dbReference type="NCBI Taxonomy" id="1423773"/>
    <lineage>
        <taxon>Bacteria</taxon>
        <taxon>Bacillati</taxon>
        <taxon>Bacillota</taxon>
        <taxon>Bacilli</taxon>
        <taxon>Lactobacillales</taxon>
        <taxon>Lactobacillaceae</taxon>
        <taxon>Levilactobacillus</taxon>
    </lineage>
</organism>
<evidence type="ECO:0000259" key="3">
    <source>
        <dbReference type="Pfam" id="PF04073"/>
    </source>
</evidence>
<proteinExistence type="inferred from homology"/>
<dbReference type="InterPro" id="IPR040285">
    <property type="entry name" value="ProX/PRXD1"/>
</dbReference>
<dbReference type="EMBL" id="AZDT01000001">
    <property type="protein sequence ID" value="KRK78248.1"/>
    <property type="molecule type" value="Genomic_DNA"/>
</dbReference>
<reference evidence="4 5" key="1">
    <citation type="journal article" date="2015" name="Genome Announc.">
        <title>Expanding the biotechnology potential of lactobacilli through comparative genomics of 213 strains and associated genera.</title>
        <authorList>
            <person name="Sun Z."/>
            <person name="Harris H.M."/>
            <person name="McCann A."/>
            <person name="Guo C."/>
            <person name="Argimon S."/>
            <person name="Zhang W."/>
            <person name="Yang X."/>
            <person name="Jeffery I.B."/>
            <person name="Cooney J.C."/>
            <person name="Kagawa T.F."/>
            <person name="Liu W."/>
            <person name="Song Y."/>
            <person name="Salvetti E."/>
            <person name="Wrobel A."/>
            <person name="Rasinkangas P."/>
            <person name="Parkhill J."/>
            <person name="Rea M.C."/>
            <person name="O'Sullivan O."/>
            <person name="Ritari J."/>
            <person name="Douillard F.P."/>
            <person name="Paul Ross R."/>
            <person name="Yang R."/>
            <person name="Briner A.E."/>
            <person name="Felis G.E."/>
            <person name="de Vos W.M."/>
            <person name="Barrangou R."/>
            <person name="Klaenhammer T.R."/>
            <person name="Caufield P.W."/>
            <person name="Cui Y."/>
            <person name="Zhang H."/>
            <person name="O'Toole P.W."/>
        </authorList>
    </citation>
    <scope>NUCLEOTIDE SEQUENCE [LARGE SCALE GENOMIC DNA]</scope>
    <source>
        <strain evidence="4 5">DSM 19117</strain>
    </source>
</reference>
<comment type="similarity">
    <text evidence="1">Belongs to the PRORSD1 family.</text>
</comment>
<dbReference type="RefSeq" id="WP_056943445.1">
    <property type="nucleotide sequence ID" value="NZ_AZDT01000001.1"/>
</dbReference>
<protein>
    <recommendedName>
        <fullName evidence="3">YbaK/aminoacyl-tRNA synthetase-associated domain-containing protein</fullName>
    </recommendedName>
</protein>
<sequence length="167" mass="19006">MVKIGPLTKLETYHYLEKYQIPYEVVTHPAVFNMTDAQRLALPHPEAEAKNLLIRDTTKTHYYLLVIHGDKRVDLKQFRQAQHTRRLTFASPEELMTYLGAIPGAVTPLGVLNDTAHRVVVYLDREFGPTGLVGVHPNENTATVWLQTQDLIALLRHHGNEVQVTTF</sequence>
<dbReference type="InterPro" id="IPR036754">
    <property type="entry name" value="YbaK/aa-tRNA-synt-asso_dom_sf"/>
</dbReference>
<evidence type="ECO:0000256" key="1">
    <source>
        <dbReference type="ARBA" id="ARBA00010201"/>
    </source>
</evidence>
<dbReference type="SUPFAM" id="SSF55826">
    <property type="entry name" value="YbaK/ProRS associated domain"/>
    <property type="match status" value="1"/>
</dbReference>
<keyword evidence="2" id="KW-0648">Protein biosynthesis</keyword>
<dbReference type="Proteomes" id="UP000051162">
    <property type="component" value="Unassembled WGS sequence"/>
</dbReference>
<dbReference type="GO" id="GO:0006412">
    <property type="term" value="P:translation"/>
    <property type="evidence" value="ECO:0007669"/>
    <property type="project" value="UniProtKB-KW"/>
</dbReference>
<keyword evidence="5" id="KW-1185">Reference proteome</keyword>
<dbReference type="OrthoDB" id="9798587at2"/>
<dbReference type="PANTHER" id="PTHR31423">
    <property type="entry name" value="YBAK DOMAIN-CONTAINING PROTEIN"/>
    <property type="match status" value="1"/>
</dbReference>
<feature type="domain" description="YbaK/aminoacyl-tRNA synthetase-associated" evidence="3">
    <location>
        <begin position="28"/>
        <end position="153"/>
    </location>
</feature>
<name>A0A0R1K4X6_9LACO</name>
<dbReference type="GeneID" id="84781849"/>
<dbReference type="Gene3D" id="3.90.960.10">
    <property type="entry name" value="YbaK/aminoacyl-tRNA synthetase-associated domain"/>
    <property type="match status" value="1"/>
</dbReference>
<dbReference type="AlphaFoldDB" id="A0A0R1K4X6"/>
<dbReference type="InterPro" id="IPR007214">
    <property type="entry name" value="YbaK/aa-tRNA-synth-assoc-dom"/>
</dbReference>
<dbReference type="Pfam" id="PF04073">
    <property type="entry name" value="tRNA_edit"/>
    <property type="match status" value="1"/>
</dbReference>
<comment type="caution">
    <text evidence="4">The sequence shown here is derived from an EMBL/GenBank/DDBJ whole genome shotgun (WGS) entry which is preliminary data.</text>
</comment>
<dbReference type="PANTHER" id="PTHR31423:SF3">
    <property type="entry name" value="PROLYL-TRNA SYNTHETASE ASSOCIATED DOMAIN-CONTAINING PROTEIN 1-RELATED"/>
    <property type="match status" value="1"/>
</dbReference>